<name>A0A430FLC3_9BIFI</name>
<dbReference type="EMBL" id="QXGL01000002">
    <property type="protein sequence ID" value="RSX53694.1"/>
    <property type="molecule type" value="Genomic_DNA"/>
</dbReference>
<evidence type="ECO:0000313" key="3">
    <source>
        <dbReference type="Proteomes" id="UP000287533"/>
    </source>
</evidence>
<accession>A0A430FLC3</accession>
<dbReference type="AlphaFoldDB" id="A0A430FLC3"/>
<reference evidence="2 3" key="1">
    <citation type="submission" date="2018-09" db="EMBL/GenBank/DDBJ databases">
        <title>Characterization of the phylogenetic diversity of five novel species belonging to the genus Bifidobacterium.</title>
        <authorList>
            <person name="Lugli G.A."/>
            <person name="Duranti S."/>
            <person name="Milani C."/>
        </authorList>
    </citation>
    <scope>NUCLEOTIDE SEQUENCE [LARGE SCALE GENOMIC DNA]</scope>
    <source>
        <strain evidence="2 3">2034B</strain>
    </source>
</reference>
<dbReference type="Proteomes" id="UP000287533">
    <property type="component" value="Unassembled WGS sequence"/>
</dbReference>
<proteinExistence type="predicted"/>
<organism evidence="2 3">
    <name type="scientific">Bifidobacterium goeldii</name>
    <dbReference type="NCBI Taxonomy" id="2306975"/>
    <lineage>
        <taxon>Bacteria</taxon>
        <taxon>Bacillati</taxon>
        <taxon>Actinomycetota</taxon>
        <taxon>Actinomycetes</taxon>
        <taxon>Bifidobacteriales</taxon>
        <taxon>Bifidobacteriaceae</taxon>
        <taxon>Bifidobacterium</taxon>
    </lineage>
</organism>
<feature type="non-terminal residue" evidence="2">
    <location>
        <position position="1"/>
    </location>
</feature>
<dbReference type="InterPro" id="IPR043708">
    <property type="entry name" value="DUF5648"/>
</dbReference>
<keyword evidence="3" id="KW-1185">Reference proteome</keyword>
<comment type="caution">
    <text evidence="2">The sequence shown here is derived from an EMBL/GenBank/DDBJ whole genome shotgun (WGS) entry which is preliminary data.</text>
</comment>
<evidence type="ECO:0000259" key="1">
    <source>
        <dbReference type="Pfam" id="PF18885"/>
    </source>
</evidence>
<protein>
    <submittedName>
        <fullName evidence="2">KxYKxGKxW signal peptide</fullName>
    </submittedName>
</protein>
<feature type="domain" description="DUF5648" evidence="1">
    <location>
        <begin position="15"/>
        <end position="110"/>
    </location>
</feature>
<gene>
    <name evidence="2" type="ORF">D2E25_1017</name>
</gene>
<evidence type="ECO:0000313" key="2">
    <source>
        <dbReference type="EMBL" id="RSX53694.1"/>
    </source>
</evidence>
<dbReference type="Pfam" id="PF18885">
    <property type="entry name" value="DUF5648"/>
    <property type="match status" value="1"/>
</dbReference>
<sequence length="123" mass="12999">KVVADRYNSVTFGTEDDGTARVVHVSASLGTELHSVYNPNTGEHLYAFAGEAGQLEEKSGWIDEGGKFFTVQNGSAGVVRVYNPNTNGPAHVYTNGGEASVLAGLGWKIDNNAKPVFALTANK</sequence>